<keyword evidence="1" id="KW-0472">Membrane</keyword>
<evidence type="ECO:0000313" key="2">
    <source>
        <dbReference type="EMBL" id="GLQ27573.1"/>
    </source>
</evidence>
<keyword evidence="1" id="KW-0812">Transmembrane</keyword>
<organism evidence="2 3">
    <name type="scientific">Sulfitobacter pacificus</name>
    <dbReference type="NCBI Taxonomy" id="1499314"/>
    <lineage>
        <taxon>Bacteria</taxon>
        <taxon>Pseudomonadati</taxon>
        <taxon>Pseudomonadota</taxon>
        <taxon>Alphaproteobacteria</taxon>
        <taxon>Rhodobacterales</taxon>
        <taxon>Roseobacteraceae</taxon>
        <taxon>Sulfitobacter</taxon>
    </lineage>
</organism>
<accession>A0ABQ5VKC2</accession>
<proteinExistence type="predicted"/>
<name>A0ABQ5VKC2_9RHOB</name>
<reference evidence="2" key="1">
    <citation type="journal article" date="2014" name="Int. J. Syst. Evol. Microbiol.">
        <title>Complete genome of a new Firmicutes species belonging to the dominant human colonic microbiota ('Ruminococcus bicirculans') reveals two chromosomes and a selective capacity to utilize plant glucans.</title>
        <authorList>
            <consortium name="NISC Comparative Sequencing Program"/>
            <person name="Wegmann U."/>
            <person name="Louis P."/>
            <person name="Goesmann A."/>
            <person name="Henrissat B."/>
            <person name="Duncan S.H."/>
            <person name="Flint H.J."/>
        </authorList>
    </citation>
    <scope>NUCLEOTIDE SEQUENCE</scope>
    <source>
        <strain evidence="2">NBRC 109915</strain>
    </source>
</reference>
<protein>
    <submittedName>
        <fullName evidence="2">Uncharacterized protein</fullName>
    </submittedName>
</protein>
<reference evidence="2" key="2">
    <citation type="submission" date="2023-01" db="EMBL/GenBank/DDBJ databases">
        <title>Draft genome sequence of Sulfitobacter pacificus strain NBRC 109915.</title>
        <authorList>
            <person name="Sun Q."/>
            <person name="Mori K."/>
        </authorList>
    </citation>
    <scope>NUCLEOTIDE SEQUENCE</scope>
    <source>
        <strain evidence="2">NBRC 109915</strain>
    </source>
</reference>
<evidence type="ECO:0000256" key="1">
    <source>
        <dbReference type="SAM" id="Phobius"/>
    </source>
</evidence>
<keyword evidence="1" id="KW-1133">Transmembrane helix</keyword>
<evidence type="ECO:0000313" key="3">
    <source>
        <dbReference type="Proteomes" id="UP001161388"/>
    </source>
</evidence>
<keyword evidence="3" id="KW-1185">Reference proteome</keyword>
<sequence>MLVLFVAIGAAFGMAGASVAMWVSQERASWIGWTTGLAILCLITSLTLWPVAKREIAKRQLAEDRETRTEAITRADFKGTLAGHQVTFPATPRLHVFDNCAPGIQAGLFGCSTSFTNPVSIFTKPDEVLLHERGDLIIFRTISISATEHECRLGNDSCLTQKKIDRWCRETRPDQAGSIWCRDAPEMQFVLRADATPGPSDRDEPELTARYADTVLGPGRVTCFYSPDKTETHRQGTSCRLSFDLVSGVKVTLGARREQITSDDQALTATIALIPDYWATLTVER</sequence>
<dbReference type="EMBL" id="BSNL01000001">
    <property type="protein sequence ID" value="GLQ27573.1"/>
    <property type="molecule type" value="Genomic_DNA"/>
</dbReference>
<feature type="transmembrane region" description="Helical" evidence="1">
    <location>
        <begin position="30"/>
        <end position="51"/>
    </location>
</feature>
<dbReference type="Proteomes" id="UP001161388">
    <property type="component" value="Unassembled WGS sequence"/>
</dbReference>
<gene>
    <name evidence="2" type="ORF">GCM10007927_23760</name>
</gene>
<comment type="caution">
    <text evidence="2">The sequence shown here is derived from an EMBL/GenBank/DDBJ whole genome shotgun (WGS) entry which is preliminary data.</text>
</comment>